<feature type="domain" description="Aminotransferase class I/classII large" evidence="7">
    <location>
        <begin position="14"/>
        <end position="168"/>
    </location>
</feature>
<dbReference type="Gene3D" id="3.90.1150.10">
    <property type="entry name" value="Aspartate Aminotransferase, domain 1"/>
    <property type="match status" value="1"/>
</dbReference>
<feature type="region of interest" description="Disordered" evidence="6">
    <location>
        <begin position="174"/>
        <end position="205"/>
    </location>
</feature>
<gene>
    <name evidence="8" type="ORF">SAMCFNEI73_pB0479</name>
</gene>
<dbReference type="KEGG" id="same:SAMCFNEI73_pB0479"/>
<dbReference type="SUPFAM" id="SSF53383">
    <property type="entry name" value="PLP-dependent transferases"/>
    <property type="match status" value="1"/>
</dbReference>
<comment type="cofactor">
    <cofactor evidence="1">
        <name>pyridoxal 5'-phosphate</name>
        <dbReference type="ChEBI" id="CHEBI:597326"/>
    </cofactor>
</comment>
<keyword evidence="8" id="KW-0808">Transferase</keyword>
<dbReference type="Gene3D" id="3.40.640.10">
    <property type="entry name" value="Type I PLP-dependent aspartate aminotransferase-like (Major domain)"/>
    <property type="match status" value="1"/>
</dbReference>
<reference evidence="8 9" key="1">
    <citation type="submission" date="2015-10" db="EMBL/GenBank/DDBJ databases">
        <title>Genomic differences between typical nodule nitrogen-fixing rhizobial strains and those coming from bean seeds.</title>
        <authorList>
            <person name="Peralta H."/>
            <person name="Aguilar-Vera A."/>
            <person name="Diaz R."/>
            <person name="Mora Y."/>
            <person name="Martinez-Batallar G."/>
            <person name="Salazar E."/>
            <person name="Vargas-Lagunas C."/>
            <person name="Encarnacion S."/>
            <person name="Girard L."/>
            <person name="Mora J."/>
        </authorList>
    </citation>
    <scope>NUCLEOTIDE SEQUENCE [LARGE SCALE GENOMIC DNA]</scope>
    <source>
        <strain evidence="8 9">CFNEI 73</strain>
        <plasmid evidence="8 9">B</plasmid>
    </source>
</reference>
<protein>
    <recommendedName>
        <fullName evidence="2">cysteine-S-conjugate beta-lyase</fullName>
        <ecNumber evidence="2">4.4.1.13</ecNumber>
    </recommendedName>
</protein>
<sequence length="205" mass="22319">MPFASLSEAFAENSITCTAPSKTFNLPGLQCANAFMPNPRLRAEFRRQLERNLYPKVNAMGMVAAEAAYTHGEAWLEGLIAYVRANHAHFAAAIHGLNAGLKVLPADALYLAWMDCRPLGVDASALETFMLTKARLWLDKGQKFGLEGHGYMRVNLGCPRATVDEAIAAESRRRGGIIPRRNDKQGSGLIRPESAARPGAEGVRP</sequence>
<dbReference type="InterPro" id="IPR015421">
    <property type="entry name" value="PyrdxlP-dep_Trfase_major"/>
</dbReference>
<evidence type="ECO:0000256" key="2">
    <source>
        <dbReference type="ARBA" id="ARBA00012224"/>
    </source>
</evidence>
<evidence type="ECO:0000313" key="8">
    <source>
        <dbReference type="EMBL" id="APG93675.1"/>
    </source>
</evidence>
<dbReference type="Pfam" id="PF00155">
    <property type="entry name" value="Aminotran_1_2"/>
    <property type="match status" value="1"/>
</dbReference>
<dbReference type="InterPro" id="IPR004839">
    <property type="entry name" value="Aminotransferase_I/II_large"/>
</dbReference>
<dbReference type="GO" id="GO:0008483">
    <property type="term" value="F:transaminase activity"/>
    <property type="evidence" value="ECO:0007669"/>
    <property type="project" value="UniProtKB-KW"/>
</dbReference>
<proteinExistence type="inferred from homology"/>
<evidence type="ECO:0000313" key="9">
    <source>
        <dbReference type="Proteomes" id="UP000182306"/>
    </source>
</evidence>
<dbReference type="EMBL" id="CP013109">
    <property type="protein sequence ID" value="APG93675.1"/>
    <property type="molecule type" value="Genomic_DNA"/>
</dbReference>
<name>A0A1L3LUA7_9HYPH</name>
<dbReference type="AlphaFoldDB" id="A0A1L3LUA7"/>
<dbReference type="GO" id="GO:0030170">
    <property type="term" value="F:pyridoxal phosphate binding"/>
    <property type="evidence" value="ECO:0007669"/>
    <property type="project" value="InterPro"/>
</dbReference>
<keyword evidence="8" id="KW-0614">Plasmid</keyword>
<accession>A0A1L3LUA7</accession>
<organism evidence="8 9">
    <name type="scientific">Sinorhizobium americanum</name>
    <dbReference type="NCBI Taxonomy" id="194963"/>
    <lineage>
        <taxon>Bacteria</taxon>
        <taxon>Pseudomonadati</taxon>
        <taxon>Pseudomonadota</taxon>
        <taxon>Alphaproteobacteria</taxon>
        <taxon>Hyphomicrobiales</taxon>
        <taxon>Rhizobiaceae</taxon>
        <taxon>Sinorhizobium/Ensifer group</taxon>
        <taxon>Sinorhizobium</taxon>
    </lineage>
</organism>
<dbReference type="EC" id="4.4.1.13" evidence="2"/>
<keyword evidence="9" id="KW-1185">Reference proteome</keyword>
<evidence type="ECO:0000256" key="4">
    <source>
        <dbReference type="ARBA" id="ARBA00023239"/>
    </source>
</evidence>
<keyword evidence="3" id="KW-0663">Pyridoxal phosphate</keyword>
<comment type="similarity">
    <text evidence="5">Belongs to the class-II pyridoxal-phosphate-dependent aminotransferase family. MalY/PatB cystathionine beta-lyase subfamily.</text>
</comment>
<dbReference type="PANTHER" id="PTHR43525:SF1">
    <property type="entry name" value="PROTEIN MALY"/>
    <property type="match status" value="1"/>
</dbReference>
<evidence type="ECO:0000259" key="7">
    <source>
        <dbReference type="Pfam" id="PF00155"/>
    </source>
</evidence>
<dbReference type="Proteomes" id="UP000182306">
    <property type="component" value="Plasmid B"/>
</dbReference>
<geneLocation type="plasmid" evidence="8 9">
    <name>B</name>
</geneLocation>
<dbReference type="PANTHER" id="PTHR43525">
    <property type="entry name" value="PROTEIN MALY"/>
    <property type="match status" value="1"/>
</dbReference>
<keyword evidence="8" id="KW-0032">Aminotransferase</keyword>
<dbReference type="GO" id="GO:0047804">
    <property type="term" value="F:cysteine-S-conjugate beta-lyase activity"/>
    <property type="evidence" value="ECO:0007669"/>
    <property type="project" value="UniProtKB-EC"/>
</dbReference>
<dbReference type="InterPro" id="IPR015424">
    <property type="entry name" value="PyrdxlP-dep_Trfase"/>
</dbReference>
<keyword evidence="4" id="KW-0456">Lyase</keyword>
<evidence type="ECO:0000256" key="3">
    <source>
        <dbReference type="ARBA" id="ARBA00022898"/>
    </source>
</evidence>
<dbReference type="InterPro" id="IPR051798">
    <property type="entry name" value="Class-II_PLP-Dep_Aminotrans"/>
</dbReference>
<evidence type="ECO:0000256" key="6">
    <source>
        <dbReference type="SAM" id="MobiDB-lite"/>
    </source>
</evidence>
<evidence type="ECO:0000256" key="5">
    <source>
        <dbReference type="ARBA" id="ARBA00037974"/>
    </source>
</evidence>
<evidence type="ECO:0000256" key="1">
    <source>
        <dbReference type="ARBA" id="ARBA00001933"/>
    </source>
</evidence>
<dbReference type="CDD" id="cd00609">
    <property type="entry name" value="AAT_like"/>
    <property type="match status" value="1"/>
</dbReference>
<dbReference type="InterPro" id="IPR015422">
    <property type="entry name" value="PyrdxlP-dep_Trfase_small"/>
</dbReference>